<dbReference type="RefSeq" id="WP_200245899.1">
    <property type="nucleotide sequence ID" value="NZ_JAENHK010000010.1"/>
</dbReference>
<gene>
    <name evidence="2" type="ORF">JHL15_11635</name>
</gene>
<organism evidence="2 3">
    <name type="scientific">Chryseobacterium paridis</name>
    <dbReference type="NCBI Taxonomy" id="2800328"/>
    <lineage>
        <taxon>Bacteria</taxon>
        <taxon>Pseudomonadati</taxon>
        <taxon>Bacteroidota</taxon>
        <taxon>Flavobacteriia</taxon>
        <taxon>Flavobacteriales</taxon>
        <taxon>Weeksellaceae</taxon>
        <taxon>Chryseobacterium group</taxon>
        <taxon>Chryseobacterium</taxon>
    </lineage>
</organism>
<comment type="caution">
    <text evidence="2">The sequence shown here is derived from an EMBL/GenBank/DDBJ whole genome shotgun (WGS) entry which is preliminary data.</text>
</comment>
<reference evidence="3" key="1">
    <citation type="submission" date="2021-01" db="EMBL/GenBank/DDBJ databases">
        <title>Genome public.</title>
        <authorList>
            <person name="Liu C."/>
            <person name="Sun Q."/>
        </authorList>
    </citation>
    <scope>NUCLEOTIDE SEQUENCE [LARGE SCALE GENOMIC DNA]</scope>
    <source>
        <strain evidence="3">YIM B02567</strain>
    </source>
</reference>
<sequence length="346" mass="41425">MKNKKIYISFIVFIAIFSSIAFLMGYRIPQWDKHRDWVFIPENKDPFFEIEKTDIKADIVLHIPNHKGYILLLKNGDFITVTAITEKGKTIKRFPKTKDFYIDSLNQRFIFSEEIYKSDDHLKKQLIGYRFTDYQQQESLELKDFIIEETQTEFFKRKGYSIKDFPNDDEKKDLDSLYLKEKTKEANFYKTLYPVTKVSIAYEALDTEFYTNKNGQLYTVEKTKVETNNIHDVWNSLYPLFPNYNKKMSAQTLIKNINTYVKTDEPTIESNFIHGHYLHVSFRQHNIEYFRIPFGTKNFNFKYREKTLVYPEQLNIPKNDIDTLACMIDKTLYRIYPKTNKIKKVD</sequence>
<evidence type="ECO:0008006" key="4">
    <source>
        <dbReference type="Google" id="ProtNLM"/>
    </source>
</evidence>
<evidence type="ECO:0000313" key="2">
    <source>
        <dbReference type="EMBL" id="MBK1896409.1"/>
    </source>
</evidence>
<dbReference type="Proteomes" id="UP000628669">
    <property type="component" value="Unassembled WGS sequence"/>
</dbReference>
<name>A0ABS1FVE7_9FLAO</name>
<keyword evidence="1" id="KW-1133">Transmembrane helix</keyword>
<accession>A0ABS1FVE7</accession>
<keyword evidence="1" id="KW-0812">Transmembrane</keyword>
<keyword evidence="3" id="KW-1185">Reference proteome</keyword>
<proteinExistence type="predicted"/>
<keyword evidence="1" id="KW-0472">Membrane</keyword>
<protein>
    <recommendedName>
        <fullName evidence="4">DUF4340 domain-containing protein</fullName>
    </recommendedName>
</protein>
<dbReference type="EMBL" id="JAENHK010000010">
    <property type="protein sequence ID" value="MBK1896409.1"/>
    <property type="molecule type" value="Genomic_DNA"/>
</dbReference>
<evidence type="ECO:0000256" key="1">
    <source>
        <dbReference type="SAM" id="Phobius"/>
    </source>
</evidence>
<feature type="transmembrane region" description="Helical" evidence="1">
    <location>
        <begin position="6"/>
        <end position="26"/>
    </location>
</feature>
<evidence type="ECO:0000313" key="3">
    <source>
        <dbReference type="Proteomes" id="UP000628669"/>
    </source>
</evidence>